<dbReference type="GO" id="GO:0008395">
    <property type="term" value="F:steroid hydroxylase activity"/>
    <property type="evidence" value="ECO:0007669"/>
    <property type="project" value="TreeGrafter"/>
</dbReference>
<name>A0A7Z0WFC2_9PSEU</name>
<dbReference type="AlphaFoldDB" id="A0A7Z0WFC2"/>
<dbReference type="GO" id="GO:0005506">
    <property type="term" value="F:iron ion binding"/>
    <property type="evidence" value="ECO:0007669"/>
    <property type="project" value="InterPro"/>
</dbReference>
<comment type="similarity">
    <text evidence="1 2">Belongs to the cytochrome P450 family.</text>
</comment>
<dbReference type="EMBL" id="MSIF01000024">
    <property type="protein sequence ID" value="OLF06014.1"/>
    <property type="molecule type" value="Genomic_DNA"/>
</dbReference>
<dbReference type="Gene3D" id="1.10.630.10">
    <property type="entry name" value="Cytochrome P450"/>
    <property type="match status" value="1"/>
</dbReference>
<evidence type="ECO:0000313" key="3">
    <source>
        <dbReference type="EMBL" id="OLF06014.1"/>
    </source>
</evidence>
<sequence length="426" mass="48248">MTSVSTDTELIVDPATYLTGVPHASFARLRAEHAVVWMDEPAPGTGFWGVLRHEEIKQVLRDTTTYSSYAKATQMFDPPNERALTFIRQSLLNQDPPRHTELRKLISRAFTAKAIAQLEDRITSWANQLVDEVAGDGACDFSWLVADLPLRTIAEIFGVPDQDRWLMNDWSNRIIGYQDPDYATRAKANAGGSTAMARRAMVLRPEPDADGRLPNQRTRAGMPDLFAYARDLVEWKRDHPGDDVLSNLVRADLPIAEFENMFWLFPLAGIETLRNGLPGGLHTLLSEPDTYRAVREDRSLLPGTIEEMLRWWSPIMHFRRTATVDTELGGQRIGAGDKVIVWFTSGNRDERVFPEPDRFDITRPQRDHLSFGNGPHYCLGAHLVRVQMRAMLTAVFDRLGEVRSAGEIARLRSNFQNGITHMPIQW</sequence>
<dbReference type="Proteomes" id="UP000185696">
    <property type="component" value="Unassembled WGS sequence"/>
</dbReference>
<keyword evidence="4" id="KW-1185">Reference proteome</keyword>
<dbReference type="RefSeq" id="WP_075137104.1">
    <property type="nucleotide sequence ID" value="NZ_MSIF01000024.1"/>
</dbReference>
<dbReference type="CDD" id="cd11033">
    <property type="entry name" value="CYP142-like"/>
    <property type="match status" value="1"/>
</dbReference>
<dbReference type="InterPro" id="IPR017972">
    <property type="entry name" value="Cyt_P450_CS"/>
</dbReference>
<keyword evidence="2" id="KW-0349">Heme</keyword>
<dbReference type="InterPro" id="IPR002397">
    <property type="entry name" value="Cyt_P450_B"/>
</dbReference>
<dbReference type="GO" id="GO:0036199">
    <property type="term" value="F:cholest-4-en-3-one 26-monooxygenase activity"/>
    <property type="evidence" value="ECO:0007669"/>
    <property type="project" value="TreeGrafter"/>
</dbReference>
<dbReference type="GO" id="GO:0006707">
    <property type="term" value="P:cholesterol catabolic process"/>
    <property type="evidence" value="ECO:0007669"/>
    <property type="project" value="TreeGrafter"/>
</dbReference>
<gene>
    <name evidence="3" type="ORF">BLA60_33755</name>
</gene>
<keyword evidence="2" id="KW-0503">Monooxygenase</keyword>
<keyword evidence="2" id="KW-0560">Oxidoreductase</keyword>
<dbReference type="PANTHER" id="PTHR46696:SF4">
    <property type="entry name" value="BIOTIN BIOSYNTHESIS CYTOCHROME P450"/>
    <property type="match status" value="1"/>
</dbReference>
<dbReference type="InterPro" id="IPR036396">
    <property type="entry name" value="Cyt_P450_sf"/>
</dbReference>
<reference evidence="3 4" key="1">
    <citation type="submission" date="2016-12" db="EMBL/GenBank/DDBJ databases">
        <title>The draft genome sequence of Actinophytocola xinjiangensis.</title>
        <authorList>
            <person name="Wang W."/>
            <person name="Yuan L."/>
        </authorList>
    </citation>
    <scope>NUCLEOTIDE SEQUENCE [LARGE SCALE GENOMIC DNA]</scope>
    <source>
        <strain evidence="3 4">CGMCC 4.4663</strain>
    </source>
</reference>
<keyword evidence="2" id="KW-0479">Metal-binding</keyword>
<dbReference type="InterPro" id="IPR001128">
    <property type="entry name" value="Cyt_P450"/>
</dbReference>
<evidence type="ECO:0000313" key="4">
    <source>
        <dbReference type="Proteomes" id="UP000185696"/>
    </source>
</evidence>
<dbReference type="OrthoDB" id="502624at2"/>
<protein>
    <submittedName>
        <fullName evidence="3">Cytochrome</fullName>
    </submittedName>
</protein>
<evidence type="ECO:0000256" key="1">
    <source>
        <dbReference type="ARBA" id="ARBA00010617"/>
    </source>
</evidence>
<dbReference type="PROSITE" id="PS00086">
    <property type="entry name" value="CYTOCHROME_P450"/>
    <property type="match status" value="1"/>
</dbReference>
<proteinExistence type="inferred from homology"/>
<comment type="caution">
    <text evidence="3">The sequence shown here is derived from an EMBL/GenBank/DDBJ whole genome shotgun (WGS) entry which is preliminary data.</text>
</comment>
<dbReference type="Pfam" id="PF00067">
    <property type="entry name" value="p450"/>
    <property type="match status" value="1"/>
</dbReference>
<dbReference type="GO" id="GO:0020037">
    <property type="term" value="F:heme binding"/>
    <property type="evidence" value="ECO:0007669"/>
    <property type="project" value="InterPro"/>
</dbReference>
<organism evidence="3 4">
    <name type="scientific">Actinophytocola xinjiangensis</name>
    <dbReference type="NCBI Taxonomy" id="485602"/>
    <lineage>
        <taxon>Bacteria</taxon>
        <taxon>Bacillati</taxon>
        <taxon>Actinomycetota</taxon>
        <taxon>Actinomycetes</taxon>
        <taxon>Pseudonocardiales</taxon>
        <taxon>Pseudonocardiaceae</taxon>
    </lineage>
</organism>
<evidence type="ECO:0000256" key="2">
    <source>
        <dbReference type="RuleBase" id="RU000461"/>
    </source>
</evidence>
<dbReference type="PANTHER" id="PTHR46696">
    <property type="entry name" value="P450, PUTATIVE (EUROFUNG)-RELATED"/>
    <property type="match status" value="1"/>
</dbReference>
<dbReference type="SUPFAM" id="SSF48264">
    <property type="entry name" value="Cytochrome P450"/>
    <property type="match status" value="1"/>
</dbReference>
<accession>A0A7Z0WFC2</accession>
<dbReference type="PRINTS" id="PR00359">
    <property type="entry name" value="BP450"/>
</dbReference>
<keyword evidence="2" id="KW-0408">Iron</keyword>